<organism evidence="2 3">
    <name type="scientific">Acropora cervicornis</name>
    <name type="common">Staghorn coral</name>
    <dbReference type="NCBI Taxonomy" id="6130"/>
    <lineage>
        <taxon>Eukaryota</taxon>
        <taxon>Metazoa</taxon>
        <taxon>Cnidaria</taxon>
        <taxon>Anthozoa</taxon>
        <taxon>Hexacorallia</taxon>
        <taxon>Scleractinia</taxon>
        <taxon>Astrocoeniina</taxon>
        <taxon>Acroporidae</taxon>
        <taxon>Acropora</taxon>
    </lineage>
</organism>
<gene>
    <name evidence="2" type="ORF">P5673_010134</name>
</gene>
<accession>A0AAD9V960</accession>
<evidence type="ECO:0000313" key="3">
    <source>
        <dbReference type="Proteomes" id="UP001249851"/>
    </source>
</evidence>
<name>A0AAD9V960_ACRCE</name>
<protein>
    <submittedName>
        <fullName evidence="2">Uncharacterized protein</fullName>
    </submittedName>
</protein>
<feature type="non-terminal residue" evidence="2">
    <location>
        <position position="1"/>
    </location>
</feature>
<dbReference type="AlphaFoldDB" id="A0AAD9V960"/>
<feature type="region of interest" description="Disordered" evidence="1">
    <location>
        <begin position="153"/>
        <end position="177"/>
    </location>
</feature>
<dbReference type="EMBL" id="JARQWQ010000018">
    <property type="protein sequence ID" value="KAK2565849.1"/>
    <property type="molecule type" value="Genomic_DNA"/>
</dbReference>
<feature type="compositionally biased region" description="Basic and acidic residues" evidence="1">
    <location>
        <begin position="166"/>
        <end position="177"/>
    </location>
</feature>
<reference evidence="2" key="2">
    <citation type="journal article" date="2023" name="Science">
        <title>Genomic signatures of disease resistance in endangered staghorn corals.</title>
        <authorList>
            <person name="Vollmer S.V."/>
            <person name="Selwyn J.D."/>
            <person name="Despard B.A."/>
            <person name="Roesel C.L."/>
        </authorList>
    </citation>
    <scope>NUCLEOTIDE SEQUENCE</scope>
    <source>
        <strain evidence="2">K2</strain>
    </source>
</reference>
<proteinExistence type="predicted"/>
<comment type="caution">
    <text evidence="2">The sequence shown here is derived from an EMBL/GenBank/DDBJ whole genome shotgun (WGS) entry which is preliminary data.</text>
</comment>
<sequence length="177" mass="20054">YRPFVVVVTQSDKEQKCSEVKVGKSPCNEHEIQEGIPTKEPGEDKLEQRKRKPKVCIVQCLHPECNHYSESNCCNFFAFPEEVKKKALFGKWKLLLRCHVRDGDKLKLPTISNRHKNKLFDVLHGAEAEPPPVKKIKSTTDANLPTVRSVLAEIKENSGPSASTNKQDESRDSRDTS</sequence>
<evidence type="ECO:0000256" key="1">
    <source>
        <dbReference type="SAM" id="MobiDB-lite"/>
    </source>
</evidence>
<dbReference type="Proteomes" id="UP001249851">
    <property type="component" value="Unassembled WGS sequence"/>
</dbReference>
<evidence type="ECO:0000313" key="2">
    <source>
        <dbReference type="EMBL" id="KAK2565849.1"/>
    </source>
</evidence>
<reference evidence="2" key="1">
    <citation type="journal article" date="2023" name="G3 (Bethesda)">
        <title>Whole genome assembly and annotation of the endangered Caribbean coral Acropora cervicornis.</title>
        <authorList>
            <person name="Selwyn J.D."/>
            <person name="Vollmer S.V."/>
        </authorList>
    </citation>
    <scope>NUCLEOTIDE SEQUENCE</scope>
    <source>
        <strain evidence="2">K2</strain>
    </source>
</reference>
<keyword evidence="3" id="KW-1185">Reference proteome</keyword>